<dbReference type="HOGENOM" id="CLU_042688_4_1_1"/>
<evidence type="ECO:0000256" key="2">
    <source>
        <dbReference type="ARBA" id="ARBA00023604"/>
    </source>
</evidence>
<accession>R0K240</accession>
<gene>
    <name evidence="3" type="ORF">SETTUDRAFT_21023</name>
</gene>
<dbReference type="GO" id="GO:0016491">
    <property type="term" value="F:oxidoreductase activity"/>
    <property type="evidence" value="ECO:0007669"/>
    <property type="project" value="UniProtKB-KW"/>
</dbReference>
<dbReference type="GeneID" id="19402387"/>
<keyword evidence="4" id="KW-1185">Reference proteome</keyword>
<sequence>MGPTPATIYFGVPDLSCTPERRAILTVPPEEHFPAEILLHDFSTSSELTKGVDGLDVQGFTYLKHHSKIQALGNSWDDAQLNQYHPELEALMCEWLGARKAFVINTVVRRVSTRSDPRDWVDRDSNVGKDQESRRHDRILVAGSQGKADMGPVAKAHTDLTLRGMRNTVRFARKDIAEWAQDILRAEDAGRPAPRYAVYSVWRPLGTVERDPMTVCDYRTVDPDGLIPVPIRFPSELVGEFTAYSANLRRPANDKTNMQKWFWLPN</sequence>
<dbReference type="OrthoDB" id="412788at2759"/>
<dbReference type="Proteomes" id="UP000016935">
    <property type="component" value="Unassembled WGS sequence"/>
</dbReference>
<dbReference type="eggNOG" id="ENOG502QXTI">
    <property type="taxonomic scope" value="Eukaryota"/>
</dbReference>
<dbReference type="AlphaFoldDB" id="R0K240"/>
<evidence type="ECO:0000313" key="3">
    <source>
        <dbReference type="EMBL" id="EOA83674.1"/>
    </source>
</evidence>
<organism evidence="3 4">
    <name type="scientific">Exserohilum turcicum (strain 28A)</name>
    <name type="common">Northern leaf blight fungus</name>
    <name type="synonym">Setosphaeria turcica</name>
    <dbReference type="NCBI Taxonomy" id="671987"/>
    <lineage>
        <taxon>Eukaryota</taxon>
        <taxon>Fungi</taxon>
        <taxon>Dikarya</taxon>
        <taxon>Ascomycota</taxon>
        <taxon>Pezizomycotina</taxon>
        <taxon>Dothideomycetes</taxon>
        <taxon>Pleosporomycetidae</taxon>
        <taxon>Pleosporales</taxon>
        <taxon>Pleosporineae</taxon>
        <taxon>Pleosporaceae</taxon>
        <taxon>Exserohilum</taxon>
    </lineage>
</organism>
<evidence type="ECO:0000313" key="4">
    <source>
        <dbReference type="Proteomes" id="UP000016935"/>
    </source>
</evidence>
<protein>
    <submittedName>
        <fullName evidence="3">Uncharacterized protein</fullName>
    </submittedName>
</protein>
<dbReference type="EMBL" id="KB908814">
    <property type="protein sequence ID" value="EOA83674.1"/>
    <property type="molecule type" value="Genomic_DNA"/>
</dbReference>
<reference evidence="3 4" key="1">
    <citation type="journal article" date="2012" name="PLoS Pathog.">
        <title>Diverse lifestyles and strategies of plant pathogenesis encoded in the genomes of eighteen Dothideomycetes fungi.</title>
        <authorList>
            <person name="Ohm R.A."/>
            <person name="Feau N."/>
            <person name="Henrissat B."/>
            <person name="Schoch C.L."/>
            <person name="Horwitz B.A."/>
            <person name="Barry K.W."/>
            <person name="Condon B.J."/>
            <person name="Copeland A.C."/>
            <person name="Dhillon B."/>
            <person name="Glaser F."/>
            <person name="Hesse C.N."/>
            <person name="Kosti I."/>
            <person name="LaButti K."/>
            <person name="Lindquist E.A."/>
            <person name="Lucas S."/>
            <person name="Salamov A.A."/>
            <person name="Bradshaw R.E."/>
            <person name="Ciuffetti L."/>
            <person name="Hamelin R.C."/>
            <person name="Kema G.H.J."/>
            <person name="Lawrence C."/>
            <person name="Scott J.A."/>
            <person name="Spatafora J.W."/>
            <person name="Turgeon B.G."/>
            <person name="de Wit P.J.G.M."/>
            <person name="Zhong S."/>
            <person name="Goodwin S.B."/>
            <person name="Grigoriev I.V."/>
        </authorList>
    </citation>
    <scope>NUCLEOTIDE SEQUENCE [LARGE SCALE GENOMIC DNA]</scope>
    <source>
        <strain evidence="4">28A</strain>
    </source>
</reference>
<dbReference type="STRING" id="671987.R0K240"/>
<reference evidence="3 4" key="2">
    <citation type="journal article" date="2013" name="PLoS Genet.">
        <title>Comparative genome structure, secondary metabolite, and effector coding capacity across Cochliobolus pathogens.</title>
        <authorList>
            <person name="Condon B.J."/>
            <person name="Leng Y."/>
            <person name="Wu D."/>
            <person name="Bushley K.E."/>
            <person name="Ohm R.A."/>
            <person name="Otillar R."/>
            <person name="Martin J."/>
            <person name="Schackwitz W."/>
            <person name="Grimwood J."/>
            <person name="MohdZainudin N."/>
            <person name="Xue C."/>
            <person name="Wang R."/>
            <person name="Manning V.A."/>
            <person name="Dhillon B."/>
            <person name="Tu Z.J."/>
            <person name="Steffenson B.J."/>
            <person name="Salamov A."/>
            <person name="Sun H."/>
            <person name="Lowry S."/>
            <person name="LaButti K."/>
            <person name="Han J."/>
            <person name="Copeland A."/>
            <person name="Lindquist E."/>
            <person name="Barry K."/>
            <person name="Schmutz J."/>
            <person name="Baker S.E."/>
            <person name="Ciuffetti L.M."/>
            <person name="Grigoriev I.V."/>
            <person name="Zhong S."/>
            <person name="Turgeon B.G."/>
        </authorList>
    </citation>
    <scope>NUCLEOTIDE SEQUENCE [LARGE SCALE GENOMIC DNA]</scope>
    <source>
        <strain evidence="4">28A</strain>
    </source>
</reference>
<name>R0K240_EXST2</name>
<dbReference type="PANTHER" id="PTHR34598">
    <property type="entry name" value="BLL6449 PROTEIN"/>
    <property type="match status" value="1"/>
</dbReference>
<dbReference type="PANTHER" id="PTHR34598:SF3">
    <property type="entry name" value="OXIDOREDUCTASE AN1597"/>
    <property type="match status" value="1"/>
</dbReference>
<evidence type="ECO:0000256" key="1">
    <source>
        <dbReference type="ARBA" id="ARBA00023002"/>
    </source>
</evidence>
<dbReference type="InterPro" id="IPR044053">
    <property type="entry name" value="AsaB-like"/>
</dbReference>
<keyword evidence="1" id="KW-0560">Oxidoreductase</keyword>
<dbReference type="RefSeq" id="XP_008027969.1">
    <property type="nucleotide sequence ID" value="XM_008029778.1"/>
</dbReference>
<proteinExistence type="inferred from homology"/>
<comment type="similarity">
    <text evidence="2">Belongs to the asaB hydroxylase/desaturase family.</text>
</comment>